<dbReference type="EMBL" id="CAJFCW020000006">
    <property type="protein sequence ID" value="CAG9127544.1"/>
    <property type="molecule type" value="Genomic_DNA"/>
</dbReference>
<keyword evidence="3" id="KW-1185">Reference proteome</keyword>
<accession>A0A811LKK9</accession>
<dbReference type="EMBL" id="CAJFDH010000006">
    <property type="protein sequence ID" value="CAD5230155.1"/>
    <property type="molecule type" value="Genomic_DNA"/>
</dbReference>
<keyword evidence="1" id="KW-0732">Signal</keyword>
<feature type="chain" id="PRO_5035595619" evidence="1">
    <location>
        <begin position="26"/>
        <end position="83"/>
    </location>
</feature>
<evidence type="ECO:0000313" key="3">
    <source>
        <dbReference type="Proteomes" id="UP000614601"/>
    </source>
</evidence>
<dbReference type="Proteomes" id="UP000783686">
    <property type="component" value="Unassembled WGS sequence"/>
</dbReference>
<name>A0A811LKK9_9BILA</name>
<organism evidence="2 3">
    <name type="scientific">Bursaphelenchus okinawaensis</name>
    <dbReference type="NCBI Taxonomy" id="465554"/>
    <lineage>
        <taxon>Eukaryota</taxon>
        <taxon>Metazoa</taxon>
        <taxon>Ecdysozoa</taxon>
        <taxon>Nematoda</taxon>
        <taxon>Chromadorea</taxon>
        <taxon>Rhabditida</taxon>
        <taxon>Tylenchina</taxon>
        <taxon>Tylenchomorpha</taxon>
        <taxon>Aphelenchoidea</taxon>
        <taxon>Aphelenchoididae</taxon>
        <taxon>Bursaphelenchus</taxon>
    </lineage>
</organism>
<proteinExistence type="predicted"/>
<dbReference type="AlphaFoldDB" id="A0A811LKK9"/>
<protein>
    <submittedName>
        <fullName evidence="2">Uncharacterized protein</fullName>
    </submittedName>
</protein>
<evidence type="ECO:0000256" key="1">
    <source>
        <dbReference type="SAM" id="SignalP"/>
    </source>
</evidence>
<feature type="signal peptide" evidence="1">
    <location>
        <begin position="1"/>
        <end position="25"/>
    </location>
</feature>
<gene>
    <name evidence="2" type="ORF">BOKJ2_LOCUS13994</name>
</gene>
<dbReference type="Proteomes" id="UP000614601">
    <property type="component" value="Unassembled WGS sequence"/>
</dbReference>
<comment type="caution">
    <text evidence="2">The sequence shown here is derived from an EMBL/GenBank/DDBJ whole genome shotgun (WGS) entry which is preliminary data.</text>
</comment>
<reference evidence="2" key="1">
    <citation type="submission" date="2020-09" db="EMBL/GenBank/DDBJ databases">
        <authorList>
            <person name="Kikuchi T."/>
        </authorList>
    </citation>
    <scope>NUCLEOTIDE SEQUENCE</scope>
    <source>
        <strain evidence="2">SH1</strain>
    </source>
</reference>
<sequence>MPLSYAKLMVCTLLLVCTFYNDVKAQINGYDFTASGSILRPWGGGLGGGGGWGRGRGRWANPFGSFRNAGNPWYRYTNALGIL</sequence>
<evidence type="ECO:0000313" key="2">
    <source>
        <dbReference type="EMBL" id="CAD5230155.1"/>
    </source>
</evidence>